<dbReference type="InterPro" id="IPR002898">
    <property type="entry name" value="MotA_ExbB_proton_chnl"/>
</dbReference>
<dbReference type="Proteomes" id="UP000604083">
    <property type="component" value="Unassembled WGS sequence"/>
</dbReference>
<evidence type="ECO:0000256" key="4">
    <source>
        <dbReference type="ARBA" id="ARBA00022692"/>
    </source>
</evidence>
<dbReference type="InterPro" id="IPR000540">
    <property type="entry name" value="Flag_MotA_CS"/>
</dbReference>
<feature type="transmembrane region" description="Helical" evidence="8">
    <location>
        <begin position="210"/>
        <end position="233"/>
    </location>
</feature>
<reference evidence="10" key="1">
    <citation type="submission" date="2021-01" db="EMBL/GenBank/DDBJ databases">
        <title>Modified the classification status of verrucomicrobia.</title>
        <authorList>
            <person name="Feng X."/>
        </authorList>
    </citation>
    <scope>NUCLEOTIDE SEQUENCE</scope>
    <source>
        <strain evidence="10">KCTC 12986</strain>
    </source>
</reference>
<gene>
    <name evidence="10" type="ORF">JIN78_00360</name>
</gene>
<keyword evidence="4 8" id="KW-0812">Transmembrane</keyword>
<keyword evidence="3" id="KW-1003">Cell membrane</keyword>
<dbReference type="Gene3D" id="2.20.28.160">
    <property type="match status" value="1"/>
</dbReference>
<evidence type="ECO:0000256" key="5">
    <source>
        <dbReference type="ARBA" id="ARBA00022779"/>
    </source>
</evidence>
<evidence type="ECO:0000256" key="3">
    <source>
        <dbReference type="ARBA" id="ARBA00022475"/>
    </source>
</evidence>
<feature type="domain" description="MotA/TolQ/ExbB proton channel" evidence="9">
    <location>
        <begin position="168"/>
        <end position="285"/>
    </location>
</feature>
<dbReference type="InterPro" id="IPR050790">
    <property type="entry name" value="ExbB/TolQ_transport"/>
</dbReference>
<keyword evidence="11" id="KW-1185">Reference proteome</keyword>
<organism evidence="10 11">
    <name type="scientific">Roseibacillus ishigakijimensis</name>
    <dbReference type="NCBI Taxonomy" id="454146"/>
    <lineage>
        <taxon>Bacteria</taxon>
        <taxon>Pseudomonadati</taxon>
        <taxon>Verrucomicrobiota</taxon>
        <taxon>Verrucomicrobiia</taxon>
        <taxon>Verrucomicrobiales</taxon>
        <taxon>Verrucomicrobiaceae</taxon>
        <taxon>Roseibacillus</taxon>
    </lineage>
</organism>
<dbReference type="Pfam" id="PF01618">
    <property type="entry name" value="MotA_ExbB"/>
    <property type="match status" value="1"/>
</dbReference>
<comment type="caution">
    <text evidence="10">The sequence shown here is derived from an EMBL/GenBank/DDBJ whole genome shotgun (WGS) entry which is preliminary data.</text>
</comment>
<dbReference type="GO" id="GO:0097588">
    <property type="term" value="P:archaeal or bacterial-type flagellum-dependent cell motility"/>
    <property type="evidence" value="ECO:0007669"/>
    <property type="project" value="UniProtKB-KW"/>
</dbReference>
<keyword evidence="5" id="KW-0283">Flagellar rotation</keyword>
<evidence type="ECO:0000256" key="1">
    <source>
        <dbReference type="ARBA" id="ARBA00004651"/>
    </source>
</evidence>
<dbReference type="PROSITE" id="PS01307">
    <property type="entry name" value="MOTA"/>
    <property type="match status" value="1"/>
</dbReference>
<dbReference type="RefSeq" id="WP_200389929.1">
    <property type="nucleotide sequence ID" value="NZ_JAENIO010000001.1"/>
</dbReference>
<comment type="subcellular location">
    <subcellularLocation>
        <location evidence="1">Cell membrane</location>
        <topology evidence="1">Multi-pass membrane protein</topology>
    </subcellularLocation>
</comment>
<dbReference type="GO" id="GO:0005886">
    <property type="term" value="C:plasma membrane"/>
    <property type="evidence" value="ECO:0007669"/>
    <property type="project" value="UniProtKB-SubCell"/>
</dbReference>
<evidence type="ECO:0000313" key="10">
    <source>
        <dbReference type="EMBL" id="MBK1832495.1"/>
    </source>
</evidence>
<evidence type="ECO:0000256" key="8">
    <source>
        <dbReference type="SAM" id="Phobius"/>
    </source>
</evidence>
<evidence type="ECO:0000256" key="2">
    <source>
        <dbReference type="ARBA" id="ARBA00010442"/>
    </source>
</evidence>
<evidence type="ECO:0000256" key="6">
    <source>
        <dbReference type="ARBA" id="ARBA00022989"/>
    </source>
</evidence>
<dbReference type="GO" id="GO:0017038">
    <property type="term" value="P:protein import"/>
    <property type="evidence" value="ECO:0007669"/>
    <property type="project" value="TreeGrafter"/>
</dbReference>
<dbReference type="PANTHER" id="PTHR30625">
    <property type="entry name" value="PROTEIN TOLQ"/>
    <property type="match status" value="1"/>
</dbReference>
<proteinExistence type="inferred from homology"/>
<feature type="transmembrane region" description="Helical" evidence="8">
    <location>
        <begin position="253"/>
        <end position="274"/>
    </location>
</feature>
<evidence type="ECO:0000259" key="9">
    <source>
        <dbReference type="Pfam" id="PF01618"/>
    </source>
</evidence>
<dbReference type="EMBL" id="JAENIO010000001">
    <property type="protein sequence ID" value="MBK1832495.1"/>
    <property type="molecule type" value="Genomic_DNA"/>
</dbReference>
<evidence type="ECO:0000256" key="7">
    <source>
        <dbReference type="ARBA" id="ARBA00023136"/>
    </source>
</evidence>
<evidence type="ECO:0000313" key="11">
    <source>
        <dbReference type="Proteomes" id="UP000604083"/>
    </source>
</evidence>
<keyword evidence="7 8" id="KW-0472">Membrane</keyword>
<dbReference type="PANTHER" id="PTHR30625:SF11">
    <property type="entry name" value="MOTA_TOLQ_EXBB PROTON CHANNEL DOMAIN-CONTAINING PROTEIN"/>
    <property type="match status" value="1"/>
</dbReference>
<sequence>MLVTCPSCEASLDVAPEHYGHTVQCPACSEKLAIEAPQQDKQTTKSGKPERLGWAEKDHANADFLKSLGIGAVATVLFLALMFPFLGTRLGDIFLDRGWVNYAETFLFFWGLAMLLLKVRKNRRQERAAILSLFPAHLGKEIHSGNVGAFIDNIYKIPLTLRDSIIVNRIRKALELFEIRNDNAEVAAFLETQSHLDANRSTGSYSLLRVFLWAIPILGFIGTVMGLSTAVGALDMGDASGDPEALKNAINNLTGGLGTAFDTTLLGLILSLLLNFPLAAVMKKEDETLTIIDAVCTEKLLPKLNDSKASSNEEILQQADSLPELVGSLARAHETFLENLNESTRQMRQTSEVLEGNLVQASDKLTQTSSELFLRSHTELDQTFKRIATGIDHINQALRELGKDGLPGEAKKKKGLFSK</sequence>
<name>A0A934RKP5_9BACT</name>
<feature type="transmembrane region" description="Helical" evidence="8">
    <location>
        <begin position="99"/>
        <end position="117"/>
    </location>
</feature>
<keyword evidence="6 8" id="KW-1133">Transmembrane helix</keyword>
<protein>
    <submittedName>
        <fullName evidence="10">MotA/TolQ/ExbB proton channel family protein</fullName>
    </submittedName>
</protein>
<dbReference type="AlphaFoldDB" id="A0A934RKP5"/>
<comment type="similarity">
    <text evidence="2">Belongs to the ExbB/TolQ family.</text>
</comment>
<feature type="transmembrane region" description="Helical" evidence="8">
    <location>
        <begin position="67"/>
        <end position="87"/>
    </location>
</feature>
<accession>A0A934RKP5</accession>